<protein>
    <submittedName>
        <fullName evidence="2">Uncharacterized protein</fullName>
    </submittedName>
</protein>
<proteinExistence type="predicted"/>
<feature type="compositionally biased region" description="Polar residues" evidence="1">
    <location>
        <begin position="17"/>
        <end position="27"/>
    </location>
</feature>
<gene>
    <name evidence="2" type="ORF">ACEWY4_023609</name>
</gene>
<feature type="compositionally biased region" description="Basic and acidic residues" evidence="1">
    <location>
        <begin position="320"/>
        <end position="339"/>
    </location>
</feature>
<comment type="caution">
    <text evidence="2">The sequence shown here is derived from an EMBL/GenBank/DDBJ whole genome shotgun (WGS) entry which is preliminary data.</text>
</comment>
<dbReference type="AlphaFoldDB" id="A0ABD1J6U5"/>
<feature type="region of interest" description="Disordered" evidence="1">
    <location>
        <begin position="17"/>
        <end position="37"/>
    </location>
</feature>
<evidence type="ECO:0000313" key="3">
    <source>
        <dbReference type="Proteomes" id="UP001591681"/>
    </source>
</evidence>
<evidence type="ECO:0000256" key="1">
    <source>
        <dbReference type="SAM" id="MobiDB-lite"/>
    </source>
</evidence>
<name>A0ABD1J6U5_9TELE</name>
<organism evidence="2 3">
    <name type="scientific">Coilia grayii</name>
    <name type="common">Gray's grenadier anchovy</name>
    <dbReference type="NCBI Taxonomy" id="363190"/>
    <lineage>
        <taxon>Eukaryota</taxon>
        <taxon>Metazoa</taxon>
        <taxon>Chordata</taxon>
        <taxon>Craniata</taxon>
        <taxon>Vertebrata</taxon>
        <taxon>Euteleostomi</taxon>
        <taxon>Actinopterygii</taxon>
        <taxon>Neopterygii</taxon>
        <taxon>Teleostei</taxon>
        <taxon>Clupei</taxon>
        <taxon>Clupeiformes</taxon>
        <taxon>Clupeoidei</taxon>
        <taxon>Engraulidae</taxon>
        <taxon>Coilinae</taxon>
        <taxon>Coilia</taxon>
    </lineage>
</organism>
<feature type="region of interest" description="Disordered" evidence="1">
    <location>
        <begin position="68"/>
        <end position="120"/>
    </location>
</feature>
<feature type="compositionally biased region" description="Low complexity" evidence="1">
    <location>
        <begin position="79"/>
        <end position="92"/>
    </location>
</feature>
<feature type="compositionally biased region" description="Polar residues" evidence="1">
    <location>
        <begin position="281"/>
        <end position="292"/>
    </location>
</feature>
<dbReference type="EMBL" id="JBHFQA010000020">
    <property type="protein sequence ID" value="KAL2081756.1"/>
    <property type="molecule type" value="Genomic_DNA"/>
</dbReference>
<evidence type="ECO:0000313" key="2">
    <source>
        <dbReference type="EMBL" id="KAL2081756.1"/>
    </source>
</evidence>
<feature type="region of interest" description="Disordered" evidence="1">
    <location>
        <begin position="281"/>
        <end position="339"/>
    </location>
</feature>
<feature type="compositionally biased region" description="Basic and acidic residues" evidence="1">
    <location>
        <begin position="103"/>
        <end position="114"/>
    </location>
</feature>
<reference evidence="2 3" key="1">
    <citation type="submission" date="2024-09" db="EMBL/GenBank/DDBJ databases">
        <title>A chromosome-level genome assembly of Gray's grenadier anchovy, Coilia grayii.</title>
        <authorList>
            <person name="Fu Z."/>
        </authorList>
    </citation>
    <scope>NUCLEOTIDE SEQUENCE [LARGE SCALE GENOMIC DNA]</scope>
    <source>
        <strain evidence="2">G4</strain>
        <tissue evidence="2">Muscle</tissue>
    </source>
</reference>
<sequence length="415" mass="46476">MSWGRTAQVCKNTVSDDVFQDTPNSLSEPAVTKNIPSSSTLASHSATITSLETGSNLLSQTYAVTVPSSISPDEKDHCSSSSNSPTSSTVPVFDHAQNADVQRSLDEPVRKSRVDVSTSVEQPRHLLERASEDYCSSSSSSPTFSTTPVFLHAQNSAVQNHLKEPMWNSSCNINTSAEQPRSLFEKASVYPNLADLNTTEVSSTVSTTSQRSNTAWLTSVVTPRPYGSQSTGRNTLTRSLTVEANCADKIMKKAAQPSADERNQCQEEKTLDLDGFGIRSSHSLSHVHQPSASREGKKQEEEERRKNIEEKEYGQYQGESQERQRTEQKEEQWGSRNRDDFMRIRKEEKSTMQRKNVEAKMNWLEKEQNKDTTNQQWLDGIMPSWAIKCVMKYECNNVLMISVDLLSILGESKTW</sequence>
<feature type="compositionally biased region" description="Basic and acidic residues" evidence="1">
    <location>
        <begin position="294"/>
        <end position="313"/>
    </location>
</feature>
<keyword evidence="3" id="KW-1185">Reference proteome</keyword>
<accession>A0ABD1J6U5</accession>
<dbReference type="Proteomes" id="UP001591681">
    <property type="component" value="Unassembled WGS sequence"/>
</dbReference>